<dbReference type="InterPro" id="IPR041468">
    <property type="entry name" value="HTH_ParB/Spo0J"/>
</dbReference>
<evidence type="ECO:0000313" key="4">
    <source>
        <dbReference type="EMBL" id="RSK33934.1"/>
    </source>
</evidence>
<dbReference type="Gene3D" id="3.90.1530.30">
    <property type="match status" value="1"/>
</dbReference>
<dbReference type="EMBL" id="RWIS01000005">
    <property type="protein sequence ID" value="RSK33934.1"/>
    <property type="molecule type" value="Genomic_DNA"/>
</dbReference>
<dbReference type="InterPro" id="IPR003115">
    <property type="entry name" value="ParB_N"/>
</dbReference>
<keyword evidence="5" id="KW-1185">Reference proteome</keyword>
<sequence length="785" mass="86405">MAKLKKGAVASAMHELAETLPATNPVYEFAAGDLVEVINPDDLYAGLVGAVQRVNDSGNTVFPRVTVLYPATNDAAEQEVEFNDVELRRHVPAKAPKRKKATPAAKYWEDTDGHPIAVGDEVRYTHPTSIHSGGAGILMAIHVKEGNQEPVATVQLHKLSTWKESPSIPAFLRNLTYLSTPAPVAPKPEAAPKVEVCLSTKAWDLLETIEVCGGTVPFANVSSESAQACIAELEKSGLLVEEGGGFSLTPAGLLAAQQAAPDPVETAPVAEESETADFRMLPLSSIAITRNTRKVFDEVALAELAESIKAHGILQPIVVRRRDNGLTDPKGYELVAGERRYRAAELAGLTHVPAMVRYLTDREFLEVQLLENLQRVDVRPADEAMAFAELLNVHKFSPEEIALKVGKPAKFVLQRAKLVTLIPFWMEALQEERLPLVSAHELARLPAHSQLAAKKSLEYYYNGNSPKYDAGQVSNAIRRDVLRDLASVVFPKDDATLCPGVGACEACPKRSRANLQLFSDQSDKDQCLDAACFASKTQAYIQRRLVEIKQEDGRMPVLIGVEAESRKKYPKAVYSYEFEKGKKGAAGVVRALVLDGPEAGAERWGKLASWSKVVSEEDEAKKKAQDAIRLRKERVKKAERIILADKLTADLVPSATGPVGHAVLVYMLLEAIGSAHIALVVDMLGCPEPTLDERNTDWDKRDAAGNTPFRNWLIGQLTPRSFDELLWLYFTRKVRHRMEHEYEDRQFVIGSLLRGQGLGYEEVGAQADAWVENRYYTKKKKGPSK</sequence>
<dbReference type="OrthoDB" id="9796891at2"/>
<dbReference type="Gene3D" id="1.10.10.2830">
    <property type="match status" value="1"/>
</dbReference>
<dbReference type="InterPro" id="IPR036086">
    <property type="entry name" value="ParB/Sulfiredoxin_sf"/>
</dbReference>
<keyword evidence="2" id="KW-0238">DNA-binding</keyword>
<dbReference type="InterPro" id="IPR050336">
    <property type="entry name" value="Chromosome_partition/occlusion"/>
</dbReference>
<gene>
    <name evidence="4" type="ORF">EI290_09520</name>
</gene>
<dbReference type="AlphaFoldDB" id="A0A428JLI7"/>
<feature type="domain" description="ParB-like N-terminal" evidence="3">
    <location>
        <begin position="279"/>
        <end position="373"/>
    </location>
</feature>
<dbReference type="CDD" id="cd16393">
    <property type="entry name" value="SPO0J_N"/>
    <property type="match status" value="1"/>
</dbReference>
<dbReference type="GO" id="GO:0007059">
    <property type="term" value="P:chromosome segregation"/>
    <property type="evidence" value="ECO:0007669"/>
    <property type="project" value="TreeGrafter"/>
</dbReference>
<proteinExistence type="inferred from homology"/>
<dbReference type="FunFam" id="3.90.1530.30:FF:000001">
    <property type="entry name" value="Chromosome partitioning protein ParB"/>
    <property type="match status" value="1"/>
</dbReference>
<dbReference type="NCBIfam" id="TIGR00180">
    <property type="entry name" value="parB_part"/>
    <property type="match status" value="1"/>
</dbReference>
<dbReference type="SMART" id="SM00470">
    <property type="entry name" value="ParB"/>
    <property type="match status" value="1"/>
</dbReference>
<dbReference type="Proteomes" id="UP000280066">
    <property type="component" value="Unassembled WGS sequence"/>
</dbReference>
<dbReference type="Pfam" id="PF02195">
    <property type="entry name" value="ParB_N"/>
    <property type="match status" value="1"/>
</dbReference>
<reference evidence="4 5" key="1">
    <citation type="submission" date="2018-12" db="EMBL/GenBank/DDBJ databases">
        <authorList>
            <person name="Feng G."/>
            <person name="Zhu H."/>
        </authorList>
    </citation>
    <scope>NUCLEOTIDE SEQUENCE [LARGE SCALE GENOMIC DNA]</scope>
    <source>
        <strain evidence="4 5">9PBR-2</strain>
    </source>
</reference>
<evidence type="ECO:0000259" key="3">
    <source>
        <dbReference type="SMART" id="SM00470"/>
    </source>
</evidence>
<evidence type="ECO:0000313" key="5">
    <source>
        <dbReference type="Proteomes" id="UP000280066"/>
    </source>
</evidence>
<dbReference type="Pfam" id="PF17762">
    <property type="entry name" value="HTH_ParB"/>
    <property type="match status" value="1"/>
</dbReference>
<accession>A0A428JLI7</accession>
<dbReference type="InterPro" id="IPR004437">
    <property type="entry name" value="ParB/RepB/Spo0J"/>
</dbReference>
<organism evidence="4 5">
    <name type="scientific">Hymenobacter metallilatus</name>
    <dbReference type="NCBI Taxonomy" id="2493666"/>
    <lineage>
        <taxon>Bacteria</taxon>
        <taxon>Pseudomonadati</taxon>
        <taxon>Bacteroidota</taxon>
        <taxon>Cytophagia</taxon>
        <taxon>Cytophagales</taxon>
        <taxon>Hymenobacteraceae</taxon>
        <taxon>Hymenobacter</taxon>
    </lineage>
</organism>
<dbReference type="GO" id="GO:0003677">
    <property type="term" value="F:DNA binding"/>
    <property type="evidence" value="ECO:0007669"/>
    <property type="project" value="UniProtKB-KW"/>
</dbReference>
<dbReference type="GO" id="GO:0005694">
    <property type="term" value="C:chromosome"/>
    <property type="evidence" value="ECO:0007669"/>
    <property type="project" value="TreeGrafter"/>
</dbReference>
<comment type="similarity">
    <text evidence="1">Belongs to the ParB family.</text>
</comment>
<evidence type="ECO:0000256" key="2">
    <source>
        <dbReference type="ARBA" id="ARBA00023125"/>
    </source>
</evidence>
<dbReference type="SUPFAM" id="SSF110849">
    <property type="entry name" value="ParB/Sulfiredoxin"/>
    <property type="match status" value="1"/>
</dbReference>
<comment type="caution">
    <text evidence="4">The sequence shown here is derived from an EMBL/GenBank/DDBJ whole genome shotgun (WGS) entry which is preliminary data.</text>
</comment>
<protein>
    <submittedName>
        <fullName evidence="4">ParB/RepB/Spo0J family partition protein</fullName>
    </submittedName>
</protein>
<dbReference type="PANTHER" id="PTHR33375">
    <property type="entry name" value="CHROMOSOME-PARTITIONING PROTEIN PARB-RELATED"/>
    <property type="match status" value="1"/>
</dbReference>
<dbReference type="SUPFAM" id="SSF109709">
    <property type="entry name" value="KorB DNA-binding domain-like"/>
    <property type="match status" value="1"/>
</dbReference>
<dbReference type="PANTHER" id="PTHR33375:SF7">
    <property type="entry name" value="CHROMOSOME 2-PARTITIONING PROTEIN PARB-RELATED"/>
    <property type="match status" value="1"/>
</dbReference>
<name>A0A428JLI7_9BACT</name>
<evidence type="ECO:0000256" key="1">
    <source>
        <dbReference type="ARBA" id="ARBA00006295"/>
    </source>
</evidence>